<dbReference type="Proteomes" id="UP000194360">
    <property type="component" value="Unassembled WGS sequence"/>
</dbReference>
<name>A0A1Y2N3W7_PSEAH</name>
<keyword evidence="2" id="KW-1185">Reference proteome</keyword>
<dbReference type="STRING" id="2074.BG845_01658"/>
<proteinExistence type="predicted"/>
<dbReference type="OrthoDB" id="163010at2"/>
<dbReference type="AlphaFoldDB" id="A0A1Y2N3W7"/>
<gene>
    <name evidence="1" type="ORF">BG845_01658</name>
</gene>
<protein>
    <recommendedName>
        <fullName evidence="3">Antibiotic biosynthesis monooxygenase</fullName>
    </recommendedName>
</protein>
<organism evidence="1 2">
    <name type="scientific">Pseudonocardia autotrophica</name>
    <name type="common">Amycolata autotrophica</name>
    <name type="synonym">Nocardia autotrophica</name>
    <dbReference type="NCBI Taxonomy" id="2074"/>
    <lineage>
        <taxon>Bacteria</taxon>
        <taxon>Bacillati</taxon>
        <taxon>Actinomycetota</taxon>
        <taxon>Actinomycetes</taxon>
        <taxon>Pseudonocardiales</taxon>
        <taxon>Pseudonocardiaceae</taxon>
        <taxon>Pseudonocardia</taxon>
    </lineage>
</organism>
<reference evidence="1 2" key="1">
    <citation type="submission" date="2016-09" db="EMBL/GenBank/DDBJ databases">
        <title>Pseudonocardia autotrophica DSM535, a candidate organism with high potential of specific P450 cytochromes.</title>
        <authorList>
            <person name="Grumaz C."/>
            <person name="Vainshtein Y."/>
            <person name="Kirstahler P."/>
            <person name="Sohn K."/>
        </authorList>
    </citation>
    <scope>NUCLEOTIDE SEQUENCE [LARGE SCALE GENOMIC DNA]</scope>
    <source>
        <strain evidence="1 2">DSM 535</strain>
    </source>
</reference>
<accession>A0A1Y2N3W7</accession>
<dbReference type="RefSeq" id="WP_085911939.1">
    <property type="nucleotide sequence ID" value="NZ_AP018920.1"/>
</dbReference>
<sequence length="101" mass="10757">MDVRMVQFSVDPGDVAAVEQSLERMCAAIETQGPAGTRFAACKLADGVSFLNILQLDDGMPNPLPSIEACRDFQQQLPGWELGDQVPAAEPVAVIGSHGLF</sequence>
<evidence type="ECO:0008006" key="3">
    <source>
        <dbReference type="Google" id="ProtNLM"/>
    </source>
</evidence>
<evidence type="ECO:0000313" key="1">
    <source>
        <dbReference type="EMBL" id="OSY42160.1"/>
    </source>
</evidence>
<comment type="caution">
    <text evidence="1">The sequence shown here is derived from an EMBL/GenBank/DDBJ whole genome shotgun (WGS) entry which is preliminary data.</text>
</comment>
<evidence type="ECO:0000313" key="2">
    <source>
        <dbReference type="Proteomes" id="UP000194360"/>
    </source>
</evidence>
<dbReference type="EMBL" id="MIGB01000006">
    <property type="protein sequence ID" value="OSY42160.1"/>
    <property type="molecule type" value="Genomic_DNA"/>
</dbReference>